<dbReference type="Proteomes" id="UP000688137">
    <property type="component" value="Unassembled WGS sequence"/>
</dbReference>
<dbReference type="OMA" id="KTIVFHW"/>
<evidence type="ECO:0000313" key="1">
    <source>
        <dbReference type="EMBL" id="CAD8113207.1"/>
    </source>
</evidence>
<proteinExistence type="predicted"/>
<gene>
    <name evidence="1" type="ORF">PPRIM_AZ9-3.1.T1540091</name>
</gene>
<reference evidence="1" key="1">
    <citation type="submission" date="2021-01" db="EMBL/GenBank/DDBJ databases">
        <authorList>
            <consortium name="Genoscope - CEA"/>
            <person name="William W."/>
        </authorList>
    </citation>
    <scope>NUCLEOTIDE SEQUENCE</scope>
</reference>
<protein>
    <submittedName>
        <fullName evidence="1">Uncharacterized protein</fullName>
    </submittedName>
</protein>
<organism evidence="1 2">
    <name type="scientific">Paramecium primaurelia</name>
    <dbReference type="NCBI Taxonomy" id="5886"/>
    <lineage>
        <taxon>Eukaryota</taxon>
        <taxon>Sar</taxon>
        <taxon>Alveolata</taxon>
        <taxon>Ciliophora</taxon>
        <taxon>Intramacronucleata</taxon>
        <taxon>Oligohymenophorea</taxon>
        <taxon>Peniculida</taxon>
        <taxon>Parameciidae</taxon>
        <taxon>Paramecium</taxon>
    </lineage>
</organism>
<comment type="caution">
    <text evidence="1">The sequence shown here is derived from an EMBL/GenBank/DDBJ whole genome shotgun (WGS) entry which is preliminary data.</text>
</comment>
<evidence type="ECO:0000313" key="2">
    <source>
        <dbReference type="Proteomes" id="UP000688137"/>
    </source>
</evidence>
<keyword evidence="2" id="KW-1185">Reference proteome</keyword>
<sequence length="150" mass="17638">MNISESIHEENLQTKGGSGILLTPEKKDLRPRKNLIPGMLQEQKRTYIKVPKESKEQLYQLVFKEGFKIKEAARKLLIKYATAKTIVFHLRKKCQKQKKQENKFSRYIQLQENIIVKLKIISIIQKKVMSCVEYSIQHPSNGQCYFKLQD</sequence>
<dbReference type="EMBL" id="CAJJDM010000159">
    <property type="protein sequence ID" value="CAD8113207.1"/>
    <property type="molecule type" value="Genomic_DNA"/>
</dbReference>
<name>A0A8S1QEF3_PARPR</name>
<accession>A0A8S1QEF3</accession>
<dbReference type="AlphaFoldDB" id="A0A8S1QEF3"/>